<proteinExistence type="predicted"/>
<reference evidence="2" key="2">
    <citation type="journal article" date="2015" name="Fish Shellfish Immunol.">
        <title>Early steps in the European eel (Anguilla anguilla)-Vibrio vulnificus interaction in the gills: Role of the RtxA13 toxin.</title>
        <authorList>
            <person name="Callol A."/>
            <person name="Pajuelo D."/>
            <person name="Ebbesson L."/>
            <person name="Teles M."/>
            <person name="MacKenzie S."/>
            <person name="Amaro C."/>
        </authorList>
    </citation>
    <scope>NUCLEOTIDE SEQUENCE</scope>
</reference>
<name>A0A0E9RMW9_ANGAN</name>
<protein>
    <submittedName>
        <fullName evidence="2">Uncharacterized protein</fullName>
    </submittedName>
</protein>
<reference evidence="2" key="1">
    <citation type="submission" date="2014-11" db="EMBL/GenBank/DDBJ databases">
        <authorList>
            <person name="Amaro Gonzalez C."/>
        </authorList>
    </citation>
    <scope>NUCLEOTIDE SEQUENCE</scope>
</reference>
<dbReference type="EMBL" id="GBXM01078076">
    <property type="protein sequence ID" value="JAH30501.1"/>
    <property type="molecule type" value="Transcribed_RNA"/>
</dbReference>
<organism evidence="2">
    <name type="scientific">Anguilla anguilla</name>
    <name type="common">European freshwater eel</name>
    <name type="synonym">Muraena anguilla</name>
    <dbReference type="NCBI Taxonomy" id="7936"/>
    <lineage>
        <taxon>Eukaryota</taxon>
        <taxon>Metazoa</taxon>
        <taxon>Chordata</taxon>
        <taxon>Craniata</taxon>
        <taxon>Vertebrata</taxon>
        <taxon>Euteleostomi</taxon>
        <taxon>Actinopterygii</taxon>
        <taxon>Neopterygii</taxon>
        <taxon>Teleostei</taxon>
        <taxon>Anguilliformes</taxon>
        <taxon>Anguillidae</taxon>
        <taxon>Anguilla</taxon>
    </lineage>
</organism>
<dbReference type="AlphaFoldDB" id="A0A0E9RMW9"/>
<feature type="transmembrane region" description="Helical" evidence="1">
    <location>
        <begin position="12"/>
        <end position="31"/>
    </location>
</feature>
<evidence type="ECO:0000256" key="1">
    <source>
        <dbReference type="SAM" id="Phobius"/>
    </source>
</evidence>
<sequence>MSKHQYLKIYKKLILVHILTYCLLWLKYFMWSMKVNQM</sequence>
<accession>A0A0E9RMW9</accession>
<keyword evidence="1" id="KW-0472">Membrane</keyword>
<keyword evidence="1" id="KW-1133">Transmembrane helix</keyword>
<evidence type="ECO:0000313" key="2">
    <source>
        <dbReference type="EMBL" id="JAH30501.1"/>
    </source>
</evidence>
<keyword evidence="1" id="KW-0812">Transmembrane</keyword>